<accession>K5C863</accession>
<dbReference type="PATRIC" id="fig|993517.3.peg.5999"/>
<sequence length="46" mass="4775">MFDRVLRTIWLAGCAVHEQNTTHADSGASVGLSLCSIASVQAAIAC</sequence>
<gene>
    <name evidence="1" type="ORF">RBSH_05539</name>
</gene>
<dbReference type="AlphaFoldDB" id="K5C863"/>
<evidence type="ECO:0000313" key="2">
    <source>
        <dbReference type="Proteomes" id="UP000007993"/>
    </source>
</evidence>
<proteinExistence type="predicted"/>
<dbReference type="EMBL" id="AMCW01000157">
    <property type="protein sequence ID" value="EKJ99154.1"/>
    <property type="molecule type" value="Genomic_DNA"/>
</dbReference>
<evidence type="ECO:0000313" key="1">
    <source>
        <dbReference type="EMBL" id="EKJ99154.1"/>
    </source>
</evidence>
<organism evidence="1 2">
    <name type="scientific">Rhodopirellula baltica SH28</name>
    <dbReference type="NCBI Taxonomy" id="993517"/>
    <lineage>
        <taxon>Bacteria</taxon>
        <taxon>Pseudomonadati</taxon>
        <taxon>Planctomycetota</taxon>
        <taxon>Planctomycetia</taxon>
        <taxon>Pirellulales</taxon>
        <taxon>Pirellulaceae</taxon>
        <taxon>Rhodopirellula</taxon>
    </lineage>
</organism>
<protein>
    <submittedName>
        <fullName evidence="1">Uncharacterized protein</fullName>
    </submittedName>
</protein>
<dbReference type="Proteomes" id="UP000007993">
    <property type="component" value="Unassembled WGS sequence"/>
</dbReference>
<reference evidence="1 2" key="1">
    <citation type="journal article" date="2013" name="Mar. Genomics">
        <title>Expression of sulfatases in Rhodopirellula baltica and the diversity of sulfatases in the genus Rhodopirellula.</title>
        <authorList>
            <person name="Wegner C.E."/>
            <person name="Richter-Heitmann T."/>
            <person name="Klindworth A."/>
            <person name="Klockow C."/>
            <person name="Richter M."/>
            <person name="Achstetter T."/>
            <person name="Glockner F.O."/>
            <person name="Harder J."/>
        </authorList>
    </citation>
    <scope>NUCLEOTIDE SEQUENCE [LARGE SCALE GENOMIC DNA]</scope>
    <source>
        <strain evidence="1 2">SH28</strain>
    </source>
</reference>
<comment type="caution">
    <text evidence="1">The sequence shown here is derived from an EMBL/GenBank/DDBJ whole genome shotgun (WGS) entry which is preliminary data.</text>
</comment>
<name>K5C863_RHOBT</name>